<dbReference type="EMBL" id="BK016158">
    <property type="protein sequence ID" value="DAF98981.1"/>
    <property type="molecule type" value="Genomic_DNA"/>
</dbReference>
<accession>A0A8S5UWX4</accession>
<name>A0A8S5UWX4_9CAUD</name>
<proteinExistence type="predicted"/>
<sequence length="37" mass="4061">MNSLTHENEEEKVQTMPEFGDGPADAKPENDENEGGN</sequence>
<protein>
    <submittedName>
        <fullName evidence="2">Uncharacterized protein</fullName>
    </submittedName>
</protein>
<evidence type="ECO:0000313" key="2">
    <source>
        <dbReference type="EMBL" id="DAF98981.1"/>
    </source>
</evidence>
<evidence type="ECO:0000256" key="1">
    <source>
        <dbReference type="SAM" id="MobiDB-lite"/>
    </source>
</evidence>
<feature type="compositionally biased region" description="Basic and acidic residues" evidence="1">
    <location>
        <begin position="1"/>
        <end position="13"/>
    </location>
</feature>
<reference evidence="2" key="1">
    <citation type="journal article" date="2021" name="Proc. Natl. Acad. Sci. U.S.A.">
        <title>A Catalog of Tens of Thousands of Viruses from Human Metagenomes Reveals Hidden Associations with Chronic Diseases.</title>
        <authorList>
            <person name="Tisza M.J."/>
            <person name="Buck C.B."/>
        </authorList>
    </citation>
    <scope>NUCLEOTIDE SEQUENCE</scope>
    <source>
        <strain evidence="2">CtEP635</strain>
    </source>
</reference>
<feature type="region of interest" description="Disordered" evidence="1">
    <location>
        <begin position="1"/>
        <end position="37"/>
    </location>
</feature>
<organism evidence="2">
    <name type="scientific">Siphoviridae sp. ctEP635</name>
    <dbReference type="NCBI Taxonomy" id="2825396"/>
    <lineage>
        <taxon>Viruses</taxon>
        <taxon>Duplodnaviria</taxon>
        <taxon>Heunggongvirae</taxon>
        <taxon>Uroviricota</taxon>
        <taxon>Caudoviricetes</taxon>
    </lineage>
</organism>